<dbReference type="InterPro" id="IPR046342">
    <property type="entry name" value="CBS_dom_sf"/>
</dbReference>
<accession>A0A2C9D9T0</accession>
<evidence type="ECO:0000259" key="3">
    <source>
        <dbReference type="PROSITE" id="PS51371"/>
    </source>
</evidence>
<evidence type="ECO:0000256" key="1">
    <source>
        <dbReference type="ARBA" id="ARBA00023122"/>
    </source>
</evidence>
<name>A0A2C9D9T0_9HYPH</name>
<gene>
    <name evidence="4" type="primary">hrp1_2</name>
    <name evidence="4" type="ORF">HDIA_2804</name>
</gene>
<dbReference type="Proteomes" id="UP000223606">
    <property type="component" value="Chromosome 1"/>
</dbReference>
<evidence type="ECO:0000313" key="5">
    <source>
        <dbReference type="Proteomes" id="UP000223606"/>
    </source>
</evidence>
<feature type="domain" description="CBS" evidence="3">
    <location>
        <begin position="72"/>
        <end position="130"/>
    </location>
</feature>
<dbReference type="PANTHER" id="PTHR43080">
    <property type="entry name" value="CBS DOMAIN-CONTAINING PROTEIN CBSX3, MITOCHONDRIAL"/>
    <property type="match status" value="1"/>
</dbReference>
<keyword evidence="5" id="KW-1185">Reference proteome</keyword>
<dbReference type="KEGG" id="hdi:HDIA_2804"/>
<keyword evidence="1 2" id="KW-0129">CBS domain</keyword>
<dbReference type="SUPFAM" id="SSF54631">
    <property type="entry name" value="CBS-domain pair"/>
    <property type="match status" value="1"/>
</dbReference>
<protein>
    <submittedName>
        <fullName evidence="4">Hypoxic response protein 1</fullName>
    </submittedName>
</protein>
<evidence type="ECO:0000256" key="2">
    <source>
        <dbReference type="PROSITE-ProRule" id="PRU00703"/>
    </source>
</evidence>
<proteinExistence type="predicted"/>
<dbReference type="CDD" id="cd04622">
    <property type="entry name" value="CBS_pair_HRP1_like"/>
    <property type="match status" value="1"/>
</dbReference>
<dbReference type="PANTHER" id="PTHR43080:SF2">
    <property type="entry name" value="CBS DOMAIN-CONTAINING PROTEIN"/>
    <property type="match status" value="1"/>
</dbReference>
<reference evidence="5" key="1">
    <citation type="submission" date="2017-09" db="EMBL/GenBank/DDBJ databases">
        <title>Genome sequence of Nannocystis excedens DSM 71.</title>
        <authorList>
            <person name="Blom J."/>
        </authorList>
    </citation>
    <scope>NUCLEOTIDE SEQUENCE [LARGE SCALE GENOMIC DNA]</scope>
    <source>
        <strain evidence="5">type strain: E19</strain>
    </source>
</reference>
<evidence type="ECO:0000313" key="4">
    <source>
        <dbReference type="EMBL" id="SON56345.1"/>
    </source>
</evidence>
<dbReference type="OrthoDB" id="9802114at2"/>
<dbReference type="InterPro" id="IPR000644">
    <property type="entry name" value="CBS_dom"/>
</dbReference>
<dbReference type="RefSeq" id="WP_099556733.1">
    <property type="nucleotide sequence ID" value="NZ_LT960614.1"/>
</dbReference>
<dbReference type="AlphaFoldDB" id="A0A2C9D9T0"/>
<dbReference type="SMART" id="SM00116">
    <property type="entry name" value="CBS"/>
    <property type="match status" value="2"/>
</dbReference>
<feature type="domain" description="CBS" evidence="3">
    <location>
        <begin position="7"/>
        <end position="63"/>
    </location>
</feature>
<organism evidence="4 5">
    <name type="scientific">Hartmannibacter diazotrophicus</name>
    <dbReference type="NCBI Taxonomy" id="1482074"/>
    <lineage>
        <taxon>Bacteria</taxon>
        <taxon>Pseudomonadati</taxon>
        <taxon>Pseudomonadota</taxon>
        <taxon>Alphaproteobacteria</taxon>
        <taxon>Hyphomicrobiales</taxon>
        <taxon>Pleomorphomonadaceae</taxon>
        <taxon>Hartmannibacter</taxon>
    </lineage>
</organism>
<dbReference type="InterPro" id="IPR051257">
    <property type="entry name" value="Diverse_CBS-Domain"/>
</dbReference>
<dbReference type="EMBL" id="LT960614">
    <property type="protein sequence ID" value="SON56345.1"/>
    <property type="molecule type" value="Genomic_DNA"/>
</dbReference>
<dbReference type="Pfam" id="PF00571">
    <property type="entry name" value="CBS"/>
    <property type="match status" value="2"/>
</dbReference>
<dbReference type="Gene3D" id="3.10.580.10">
    <property type="entry name" value="CBS-domain"/>
    <property type="match status" value="1"/>
</dbReference>
<dbReference type="PROSITE" id="PS51371">
    <property type="entry name" value="CBS"/>
    <property type="match status" value="2"/>
</dbReference>
<sequence length="138" mass="15274">MKTENAMHKGTQWVTPETSIAIVASMMKKQDIGAVPVGENDRLIGMITDRDLALRALADGHDTSRLTARDVMTKGVIYCKTEESLEDAVHLMEEKKIRRMPVIDKDKRMVGMLSLSDVSHHAGRELTGELVHAVASPH</sequence>